<organism evidence="2 3">
    <name type="scientific">Candidatus Gottesmanbacteria bacterium GW2011_GWA2_47_9</name>
    <dbReference type="NCBI Taxonomy" id="1618445"/>
    <lineage>
        <taxon>Bacteria</taxon>
        <taxon>Candidatus Gottesmaniibacteriota</taxon>
    </lineage>
</organism>
<feature type="domain" description="Aminoglycoside phosphotransferase" evidence="1">
    <location>
        <begin position="28"/>
        <end position="266"/>
    </location>
</feature>
<dbReference type="InterPro" id="IPR002575">
    <property type="entry name" value="Aminoglycoside_PTrfase"/>
</dbReference>
<accession>A0A0G1U2F2</accession>
<dbReference type="GO" id="GO:0016740">
    <property type="term" value="F:transferase activity"/>
    <property type="evidence" value="ECO:0007669"/>
    <property type="project" value="UniProtKB-KW"/>
</dbReference>
<name>A0A0G1U2F2_9BACT</name>
<dbReference type="Pfam" id="PF01636">
    <property type="entry name" value="APH"/>
    <property type="match status" value="1"/>
</dbReference>
<dbReference type="Gene3D" id="3.30.200.20">
    <property type="entry name" value="Phosphorylase Kinase, domain 1"/>
    <property type="match status" value="1"/>
</dbReference>
<dbReference type="InterPro" id="IPR051678">
    <property type="entry name" value="AGP_Transferase"/>
</dbReference>
<evidence type="ECO:0000313" key="2">
    <source>
        <dbReference type="EMBL" id="KKU88259.1"/>
    </source>
</evidence>
<sequence>MKQQYTISNDKIEKILTKYNLGVLKSFVPIKAGLINPAFLINDSYVLRIDKSEHLKNVQGHDTRFEREAFLYDLLPKRGVPTPKCLGFDSSLEIIPEKYIIVSYIPGVSLSDGFKNLGKEIQQKLSFQMGEIIRKIHNVTSEDLNGSVLFGPKTGWKKLYEKEFTFYLEEAIKGKYFSSEVEEEIKKTFQQFQNLISDLENELRLVHSDFSVSNIQINGGEIVGIFDFEWSHIGDPLWDLQKLPINFQLGDGFSREIFLKGYGIENLAEGELTRIKMYTLHQGLWEIWATKTQLFPFGEKEIKEGQQLINSAIALDESSRRLFKRFFESARGRKLGAASAATHSPHLPLGRRSRTRTADLSVPNRAFYQLN</sequence>
<dbReference type="SUPFAM" id="SSF56112">
    <property type="entry name" value="Protein kinase-like (PK-like)"/>
    <property type="match status" value="1"/>
</dbReference>
<dbReference type="PANTHER" id="PTHR21310:SF15">
    <property type="entry name" value="AMINOGLYCOSIDE PHOSPHOTRANSFERASE DOMAIN-CONTAINING PROTEIN"/>
    <property type="match status" value="1"/>
</dbReference>
<comment type="caution">
    <text evidence="2">The sequence shown here is derived from an EMBL/GenBank/DDBJ whole genome shotgun (WGS) entry which is preliminary data.</text>
</comment>
<reference evidence="2 3" key="1">
    <citation type="journal article" date="2015" name="Nature">
        <title>rRNA introns, odd ribosomes, and small enigmatic genomes across a large radiation of phyla.</title>
        <authorList>
            <person name="Brown C.T."/>
            <person name="Hug L.A."/>
            <person name="Thomas B.C."/>
            <person name="Sharon I."/>
            <person name="Castelle C.J."/>
            <person name="Singh A."/>
            <person name="Wilkins M.J."/>
            <person name="Williams K.H."/>
            <person name="Banfield J.F."/>
        </authorList>
    </citation>
    <scope>NUCLEOTIDE SEQUENCE [LARGE SCALE GENOMIC DNA]</scope>
</reference>
<keyword evidence="2" id="KW-0808">Transferase</keyword>
<evidence type="ECO:0000313" key="3">
    <source>
        <dbReference type="Proteomes" id="UP000034739"/>
    </source>
</evidence>
<dbReference type="Proteomes" id="UP000034739">
    <property type="component" value="Unassembled WGS sequence"/>
</dbReference>
<proteinExistence type="predicted"/>
<protein>
    <submittedName>
        <fullName evidence="2">Aminoglycoside phosphotransferase</fullName>
    </submittedName>
</protein>
<dbReference type="InterPro" id="IPR011009">
    <property type="entry name" value="Kinase-like_dom_sf"/>
</dbReference>
<dbReference type="PANTHER" id="PTHR21310">
    <property type="entry name" value="AMINOGLYCOSIDE PHOSPHOTRANSFERASE-RELATED-RELATED"/>
    <property type="match status" value="1"/>
</dbReference>
<gene>
    <name evidence="2" type="ORF">UY16_C0010G0015</name>
</gene>
<evidence type="ECO:0000259" key="1">
    <source>
        <dbReference type="Pfam" id="PF01636"/>
    </source>
</evidence>
<dbReference type="EMBL" id="LCOY01000010">
    <property type="protein sequence ID" value="KKU88259.1"/>
    <property type="molecule type" value="Genomic_DNA"/>
</dbReference>
<dbReference type="AlphaFoldDB" id="A0A0G1U2F2"/>
<dbReference type="Gene3D" id="3.90.1200.10">
    <property type="match status" value="1"/>
</dbReference>